<dbReference type="OrthoDB" id="1914453at2759"/>
<sequence>MSKGDSKPKTSDWTRCFEGIADLSGTIAGSSKAAAVKRKSADNFGFGHGNIFEKLGLAGNEDATSQSIVWSSSESDGEAEKTGSAVTPVVKKQRRGWGRTSPKKLARNSLKSKASTAADAVEILTVSDDETTKQSSITAGKTNETKAYGEEISIAGFESGSEEVEPCKNQEVKTIVSQGDSQPCISSMDSLSPPPTGAALPTGVGRKASDWFKSLQLKTPSKSEQGPQDDGAPDSAKKKKKNKKGGLAEQMLRLQARDRSSVRMWAHKQNKPSASQDCKSSTLTVLSVESLYSLQLVRCSMSVSTSGAGDLVPASGTEDLASSSQLVLFTRNQAEQLNLQTGTQFKIFPPWQQLELNGGQMVLLCTKYCLLQSGPSPRDERQATHPLEKYGSPVRASWNCPCVQGLCRSMSLCPASKFPAVAGHLQESTTTIDNQKQEIPTDLSKGPSPRKPSHLQTVSPSKPIRTLSCGGVVEEDTCDSILKSIQGRKLISVEPGNTTLAHNLKFTAHVHRHIVQFKKDDMTSYILVVEDNEGHVGVVRLPLGMYTPILGLDGCEGRTLRFEGLSVTDRVTRDRDEALFSMVDQVWSGKVSDPSQDSSFSQEQPHQVSNGKQDFCYIMSAGPDGPPSIHVLQSSIIPASQQSDVPLDTLLINQVDPVRCSVIARLIYIHKQSDATQPCLVYITDPCIQKSCPYVTVPLSREISLPDEVTMAKGKTAILLRDVLVSQGGPQIDSYTLLKLLTPTSVVSDRPRRQLVAKLRAMQVPLKPLSHDLVVNDLCQIEGVISEVDEDSAYSWEACVHCGGDQLKTDSNNSGFVCSSCTKTMTEGVTRMKMEVMVVCDVSKCKAKIDLLQRTIEKLLPAEEGDEEGYELSSVLNKSVGPLHCMVSNKTSDLVTLREIDMLT</sequence>
<feature type="region of interest" description="Disordered" evidence="1">
    <location>
        <begin position="217"/>
        <end position="250"/>
    </location>
</feature>
<dbReference type="PANTHER" id="PTHR34347:SF1">
    <property type="entry name" value="DNA REPAIR-SCAFFOLDING PROTEIN"/>
    <property type="match status" value="1"/>
</dbReference>
<evidence type="ECO:0008006" key="6">
    <source>
        <dbReference type="Google" id="ProtNLM"/>
    </source>
</evidence>
<dbReference type="GO" id="GO:0000724">
    <property type="term" value="P:double-strand break repair via homologous recombination"/>
    <property type="evidence" value="ECO:0007669"/>
    <property type="project" value="TreeGrafter"/>
</dbReference>
<feature type="compositionally biased region" description="Polar residues" evidence="1">
    <location>
        <begin position="175"/>
        <end position="190"/>
    </location>
</feature>
<dbReference type="GO" id="GO:0000228">
    <property type="term" value="C:nuclear chromosome"/>
    <property type="evidence" value="ECO:0007669"/>
    <property type="project" value="TreeGrafter"/>
</dbReference>
<dbReference type="InterPro" id="IPR028026">
    <property type="entry name" value="DUF4502"/>
</dbReference>
<comment type="caution">
    <text evidence="4">The sequence shown here is derived from an EMBL/GenBank/DDBJ whole genome shotgun (WGS) entry which is preliminary data.</text>
</comment>
<dbReference type="InterPro" id="IPR053054">
    <property type="entry name" value="DNA_repair-scaffolding"/>
</dbReference>
<dbReference type="Proteomes" id="UP000828390">
    <property type="component" value="Unassembled WGS sequence"/>
</dbReference>
<dbReference type="GO" id="GO:0005654">
    <property type="term" value="C:nucleoplasm"/>
    <property type="evidence" value="ECO:0007669"/>
    <property type="project" value="TreeGrafter"/>
</dbReference>
<feature type="compositionally biased region" description="Polar residues" evidence="1">
    <location>
        <begin position="429"/>
        <end position="438"/>
    </location>
</feature>
<evidence type="ECO:0000259" key="2">
    <source>
        <dbReference type="Pfam" id="PF14950"/>
    </source>
</evidence>
<feature type="domain" description="DUF4502" evidence="2">
    <location>
        <begin position="11"/>
        <end position="354"/>
    </location>
</feature>
<feature type="domain" description="DUF4503" evidence="3">
    <location>
        <begin position="555"/>
        <end position="902"/>
    </location>
</feature>
<reference evidence="4" key="2">
    <citation type="submission" date="2020-11" db="EMBL/GenBank/DDBJ databases">
        <authorList>
            <person name="McCartney M.A."/>
            <person name="Auch B."/>
            <person name="Kono T."/>
            <person name="Mallez S."/>
            <person name="Becker A."/>
            <person name="Gohl D.M."/>
            <person name="Silverstein K.A.T."/>
            <person name="Koren S."/>
            <person name="Bechman K.B."/>
            <person name="Herman A."/>
            <person name="Abrahante J.E."/>
            <person name="Garbe J."/>
        </authorList>
    </citation>
    <scope>NUCLEOTIDE SEQUENCE</scope>
    <source>
        <strain evidence="4">Duluth1</strain>
        <tissue evidence="4">Whole animal</tissue>
    </source>
</reference>
<name>A0A9D4EEQ4_DREPO</name>
<dbReference type="AlphaFoldDB" id="A0A9D4EEQ4"/>
<dbReference type="PANTHER" id="PTHR34347">
    <property type="entry name" value="DNA REPAIR-SCAFFOLDING PROTEIN SPIDR"/>
    <property type="match status" value="1"/>
</dbReference>
<dbReference type="Pfam" id="PF14950">
    <property type="entry name" value="DUF4502"/>
    <property type="match status" value="1"/>
</dbReference>
<feature type="region of interest" description="Disordered" evidence="1">
    <location>
        <begin position="590"/>
        <end position="609"/>
    </location>
</feature>
<evidence type="ECO:0000313" key="5">
    <source>
        <dbReference type="Proteomes" id="UP000828390"/>
    </source>
</evidence>
<dbReference type="Gene3D" id="2.40.50.140">
    <property type="entry name" value="Nucleic acid-binding proteins"/>
    <property type="match status" value="1"/>
</dbReference>
<accession>A0A9D4EEQ4</accession>
<feature type="region of interest" description="Disordered" evidence="1">
    <location>
        <begin position="68"/>
        <end position="111"/>
    </location>
</feature>
<feature type="region of interest" description="Disordered" evidence="1">
    <location>
        <begin position="175"/>
        <end position="204"/>
    </location>
</feature>
<evidence type="ECO:0000256" key="1">
    <source>
        <dbReference type="SAM" id="MobiDB-lite"/>
    </source>
</evidence>
<reference evidence="4" key="1">
    <citation type="journal article" date="2019" name="bioRxiv">
        <title>The Genome of the Zebra Mussel, Dreissena polymorpha: A Resource for Invasive Species Research.</title>
        <authorList>
            <person name="McCartney M.A."/>
            <person name="Auch B."/>
            <person name="Kono T."/>
            <person name="Mallez S."/>
            <person name="Zhang Y."/>
            <person name="Obille A."/>
            <person name="Becker A."/>
            <person name="Abrahante J.E."/>
            <person name="Garbe J."/>
            <person name="Badalamenti J.P."/>
            <person name="Herman A."/>
            <person name="Mangelson H."/>
            <person name="Liachko I."/>
            <person name="Sullivan S."/>
            <person name="Sone E.D."/>
            <person name="Koren S."/>
            <person name="Silverstein K.A.T."/>
            <person name="Beckman K.B."/>
            <person name="Gohl D.M."/>
        </authorList>
    </citation>
    <scope>NUCLEOTIDE SEQUENCE</scope>
    <source>
        <strain evidence="4">Duluth1</strain>
        <tissue evidence="4">Whole animal</tissue>
    </source>
</reference>
<evidence type="ECO:0000259" key="3">
    <source>
        <dbReference type="Pfam" id="PF14951"/>
    </source>
</evidence>
<dbReference type="InterPro" id="IPR028032">
    <property type="entry name" value="DUF4503"/>
</dbReference>
<feature type="compositionally biased region" description="Polar residues" evidence="1">
    <location>
        <begin position="217"/>
        <end position="226"/>
    </location>
</feature>
<protein>
    <recommendedName>
        <fullName evidence="6">DUF4503 domain-containing protein</fullName>
    </recommendedName>
</protein>
<feature type="compositionally biased region" description="Polar residues" evidence="1">
    <location>
        <begin position="593"/>
        <end position="609"/>
    </location>
</feature>
<dbReference type="Pfam" id="PF14951">
    <property type="entry name" value="DUF4503"/>
    <property type="match status" value="1"/>
</dbReference>
<keyword evidence="5" id="KW-1185">Reference proteome</keyword>
<feature type="region of interest" description="Disordered" evidence="1">
    <location>
        <begin position="128"/>
        <end position="147"/>
    </location>
</feature>
<feature type="compositionally biased region" description="Basic residues" evidence="1">
    <location>
        <begin position="91"/>
        <end position="106"/>
    </location>
</feature>
<dbReference type="InterPro" id="IPR012340">
    <property type="entry name" value="NA-bd_OB-fold"/>
</dbReference>
<gene>
    <name evidence="4" type="ORF">DPMN_178194</name>
</gene>
<feature type="region of interest" description="Disordered" evidence="1">
    <location>
        <begin position="429"/>
        <end position="462"/>
    </location>
</feature>
<dbReference type="GO" id="GO:0070202">
    <property type="term" value="P:regulation of establishment of protein localization to chromosome"/>
    <property type="evidence" value="ECO:0007669"/>
    <property type="project" value="TreeGrafter"/>
</dbReference>
<organism evidence="4 5">
    <name type="scientific">Dreissena polymorpha</name>
    <name type="common">Zebra mussel</name>
    <name type="synonym">Mytilus polymorpha</name>
    <dbReference type="NCBI Taxonomy" id="45954"/>
    <lineage>
        <taxon>Eukaryota</taxon>
        <taxon>Metazoa</taxon>
        <taxon>Spiralia</taxon>
        <taxon>Lophotrochozoa</taxon>
        <taxon>Mollusca</taxon>
        <taxon>Bivalvia</taxon>
        <taxon>Autobranchia</taxon>
        <taxon>Heteroconchia</taxon>
        <taxon>Euheterodonta</taxon>
        <taxon>Imparidentia</taxon>
        <taxon>Neoheterodontei</taxon>
        <taxon>Myida</taxon>
        <taxon>Dreissenoidea</taxon>
        <taxon>Dreissenidae</taxon>
        <taxon>Dreissena</taxon>
    </lineage>
</organism>
<dbReference type="EMBL" id="JAIWYP010000009">
    <property type="protein sequence ID" value="KAH3776762.1"/>
    <property type="molecule type" value="Genomic_DNA"/>
</dbReference>
<proteinExistence type="predicted"/>
<feature type="compositionally biased region" description="Polar residues" evidence="1">
    <location>
        <begin position="133"/>
        <end position="142"/>
    </location>
</feature>
<evidence type="ECO:0000313" key="4">
    <source>
        <dbReference type="EMBL" id="KAH3776762.1"/>
    </source>
</evidence>